<proteinExistence type="predicted"/>
<dbReference type="InterPro" id="IPR001810">
    <property type="entry name" value="F-box_dom"/>
</dbReference>
<protein>
    <recommendedName>
        <fullName evidence="1">F-box domain-containing protein</fullName>
    </recommendedName>
</protein>
<dbReference type="PANTHER" id="PTHR23015:SF4">
    <property type="entry name" value="DUF38 DOMAIN-CONTAINING PROTEIN-RELATED"/>
    <property type="match status" value="1"/>
</dbReference>
<dbReference type="CDD" id="cd22150">
    <property type="entry name" value="F-box_CeFBXA-like"/>
    <property type="match status" value="1"/>
</dbReference>
<dbReference type="SUPFAM" id="SSF81383">
    <property type="entry name" value="F-box domain"/>
    <property type="match status" value="1"/>
</dbReference>
<dbReference type="InterPro" id="IPR040161">
    <property type="entry name" value="FB224"/>
</dbReference>
<dbReference type="Proteomes" id="UP000008281">
    <property type="component" value="Unassembled WGS sequence"/>
</dbReference>
<sequence>MFRLNRYKSEETPPPPPSQRVLIIDMPDLVMRKILDEVDLVSIMKLRKVCCAFRNFIDDTKSDSKLKEITIITKSDTIIVTYEYFLSKPLGKETPSKEITVFYENNKKGCGIRFGKGRIKHINGRKAFDVFCEDMQTVLGNQKTKISHFFFYYREDELIIEETPSPNFFQKSLELVCCRRRSENMKTFVSQNTSSIAMYNQAFDFYLKILKSRKHPLQVRYLRISVNGQDQLETLLKHMKSTELKYLVISDPRIEIYRTVERELSLDTLKNFGNLNELAVFNFLITSSLESLSHISKVHGKFKKITATEILARKETHLKSGSLFIPWFRYWIKYDEFPDESRLFELFGTPFDHFSGKTTWKFNYPKSKRNLEVSVSAAWNVEFYTCF</sequence>
<dbReference type="OrthoDB" id="5875341at2759"/>
<organism evidence="3">
    <name type="scientific">Caenorhabditis remanei</name>
    <name type="common">Caenorhabditis vulgaris</name>
    <dbReference type="NCBI Taxonomy" id="31234"/>
    <lineage>
        <taxon>Eukaryota</taxon>
        <taxon>Metazoa</taxon>
        <taxon>Ecdysozoa</taxon>
        <taxon>Nematoda</taxon>
        <taxon>Chromadorea</taxon>
        <taxon>Rhabditida</taxon>
        <taxon>Rhabditina</taxon>
        <taxon>Rhabditomorpha</taxon>
        <taxon>Rhabditoidea</taxon>
        <taxon>Rhabditidae</taxon>
        <taxon>Peloderinae</taxon>
        <taxon>Caenorhabditis</taxon>
    </lineage>
</organism>
<reference evidence="2" key="1">
    <citation type="submission" date="2007-07" db="EMBL/GenBank/DDBJ databases">
        <title>PCAP assembly of the Caenorhabditis remanei genome.</title>
        <authorList>
            <consortium name="The Caenorhabditis remanei Sequencing Consortium"/>
            <person name="Wilson R.K."/>
        </authorList>
    </citation>
    <scope>NUCLEOTIDE SEQUENCE [LARGE SCALE GENOMIC DNA]</scope>
    <source>
        <strain evidence="2">PB4641</strain>
    </source>
</reference>
<dbReference type="PROSITE" id="PS50181">
    <property type="entry name" value="FBOX"/>
    <property type="match status" value="1"/>
</dbReference>
<keyword evidence="3" id="KW-1185">Reference proteome</keyword>
<dbReference type="InterPro" id="IPR002900">
    <property type="entry name" value="DUF38/FTH_CAE_spp"/>
</dbReference>
<dbReference type="HOGENOM" id="CLU_030831_0_1_1"/>
<feature type="domain" description="F-box" evidence="1">
    <location>
        <begin position="20"/>
        <end position="69"/>
    </location>
</feature>
<dbReference type="InParanoid" id="E3MGX8"/>
<name>E3MGX8_CAERE</name>
<dbReference type="GO" id="GO:0045087">
    <property type="term" value="P:innate immune response"/>
    <property type="evidence" value="ECO:0007669"/>
    <property type="project" value="TreeGrafter"/>
</dbReference>
<dbReference type="EMBL" id="DS268444">
    <property type="protein sequence ID" value="EFP01853.1"/>
    <property type="molecule type" value="Genomic_DNA"/>
</dbReference>
<accession>E3MGX8</accession>
<dbReference type="Pfam" id="PF00646">
    <property type="entry name" value="F-box"/>
    <property type="match status" value="1"/>
</dbReference>
<evidence type="ECO:0000313" key="3">
    <source>
        <dbReference type="Proteomes" id="UP000008281"/>
    </source>
</evidence>
<dbReference type="AlphaFoldDB" id="E3MGX8"/>
<gene>
    <name evidence="2" type="ORF">CRE_23334</name>
</gene>
<dbReference type="InterPro" id="IPR036047">
    <property type="entry name" value="F-box-like_dom_sf"/>
</dbReference>
<dbReference type="Pfam" id="PF01827">
    <property type="entry name" value="FTH"/>
    <property type="match status" value="1"/>
</dbReference>
<dbReference type="PANTHER" id="PTHR23015">
    <property type="entry name" value="UNCHARACTERIZED C.ELEGANS PROTEIN"/>
    <property type="match status" value="1"/>
</dbReference>
<evidence type="ECO:0000313" key="2">
    <source>
        <dbReference type="EMBL" id="EFP01853.1"/>
    </source>
</evidence>
<dbReference type="SMART" id="SM00256">
    <property type="entry name" value="FBOX"/>
    <property type="match status" value="1"/>
</dbReference>
<evidence type="ECO:0000259" key="1">
    <source>
        <dbReference type="PROSITE" id="PS50181"/>
    </source>
</evidence>